<dbReference type="InterPro" id="IPR013813">
    <property type="entry name" value="Endoribo_LPSP/chorism_mut-like"/>
</dbReference>
<accession>A0A2P8C6Z4</accession>
<dbReference type="InterPro" id="IPR035959">
    <property type="entry name" value="RutC-like_sf"/>
</dbReference>
<reference evidence="3 4" key="1">
    <citation type="submission" date="2018-03" db="EMBL/GenBank/DDBJ databases">
        <title>Genomic Encyclopedia of Archaeal and Bacterial Type Strains, Phase II (KMG-II): from individual species to whole genera.</title>
        <authorList>
            <person name="Goeker M."/>
        </authorList>
    </citation>
    <scope>NUCLEOTIDE SEQUENCE [LARGE SCALE GENOMIC DNA]</scope>
    <source>
        <strain evidence="3 4">DSM 27267</strain>
    </source>
</reference>
<comment type="caution">
    <text evidence="3">The sequence shown here is derived from an EMBL/GenBank/DDBJ whole genome shotgun (WGS) entry which is preliminary data.</text>
</comment>
<proteinExistence type="predicted"/>
<dbReference type="Gene3D" id="3.30.1330.40">
    <property type="entry name" value="RutC-like"/>
    <property type="match status" value="1"/>
</dbReference>
<gene>
    <name evidence="3" type="ORF">CLV93_11332</name>
    <name evidence="2" type="ORF">JCM18694_27090</name>
</gene>
<organism evidence="3 4">
    <name type="scientific">Prolixibacter denitrificans</name>
    <dbReference type="NCBI Taxonomy" id="1541063"/>
    <lineage>
        <taxon>Bacteria</taxon>
        <taxon>Pseudomonadati</taxon>
        <taxon>Bacteroidota</taxon>
        <taxon>Bacteroidia</taxon>
        <taxon>Marinilabiliales</taxon>
        <taxon>Prolixibacteraceae</taxon>
        <taxon>Prolixibacter</taxon>
    </lineage>
</organism>
<feature type="domain" description="Endoribonuclease L-PSP/chorismate mutase-like" evidence="1">
    <location>
        <begin position="6"/>
        <end position="131"/>
    </location>
</feature>
<dbReference type="Proteomes" id="UP000396862">
    <property type="component" value="Unassembled WGS sequence"/>
</dbReference>
<evidence type="ECO:0000259" key="1">
    <source>
        <dbReference type="Pfam" id="PF14588"/>
    </source>
</evidence>
<reference evidence="2 5" key="2">
    <citation type="submission" date="2019-10" db="EMBL/GenBank/DDBJ databases">
        <title>Prolixibacter strains distinguished by the presence of nitrate reductase genes were adept at nitrate-dependent anaerobic corrosion of metallic iron and carbon steel.</title>
        <authorList>
            <person name="Iino T."/>
            <person name="Shono N."/>
            <person name="Ito K."/>
            <person name="Nakamura R."/>
            <person name="Sueoka K."/>
            <person name="Harayama S."/>
            <person name="Ohkuma M."/>
        </authorList>
    </citation>
    <scope>NUCLEOTIDE SEQUENCE [LARGE SCALE GENOMIC DNA]</scope>
    <source>
        <strain evidence="2 5">MIC1-1</strain>
    </source>
</reference>
<dbReference type="Pfam" id="PF14588">
    <property type="entry name" value="YjgF_endoribonc"/>
    <property type="match status" value="1"/>
</dbReference>
<dbReference type="PANTHER" id="PTHR43760">
    <property type="entry name" value="ENDORIBONUCLEASE-RELATED"/>
    <property type="match status" value="1"/>
</dbReference>
<evidence type="ECO:0000313" key="3">
    <source>
        <dbReference type="EMBL" id="PSK80738.1"/>
    </source>
</evidence>
<dbReference type="EMBL" id="BLAU01000001">
    <property type="protein sequence ID" value="GET22463.1"/>
    <property type="molecule type" value="Genomic_DNA"/>
</dbReference>
<dbReference type="OrthoDB" id="9806350at2"/>
<name>A0A2P8C6Z4_9BACT</name>
<sequence>MSTVEEKIKALGLELPPAPPLGGIYRPVVITGNHLYVSGQGPLKSDKQLIKGKVGRDLTVEEGQVAARQVGLAMLATIKAQIGDLGKIKRLIKTLGMVNCYPEFEQHPQVINGFSQFMVDVFGEENGKGARSAVGMFLPGNIAVEVECIFELHEES</sequence>
<dbReference type="EMBL" id="PYGC01000013">
    <property type="protein sequence ID" value="PSK80738.1"/>
    <property type="molecule type" value="Genomic_DNA"/>
</dbReference>
<dbReference type="Proteomes" id="UP000240621">
    <property type="component" value="Unassembled WGS sequence"/>
</dbReference>
<evidence type="ECO:0000313" key="4">
    <source>
        <dbReference type="Proteomes" id="UP000240621"/>
    </source>
</evidence>
<evidence type="ECO:0000313" key="5">
    <source>
        <dbReference type="Proteomes" id="UP000396862"/>
    </source>
</evidence>
<protein>
    <submittedName>
        <fullName evidence="3">Enamine deaminase RidA (YjgF/YER057c/UK114 family)</fullName>
    </submittedName>
</protein>
<keyword evidence="5" id="KW-1185">Reference proteome</keyword>
<dbReference type="CDD" id="cd02199">
    <property type="entry name" value="YjgF_YER057c_UK114_like_1"/>
    <property type="match status" value="1"/>
</dbReference>
<dbReference type="AlphaFoldDB" id="A0A2P8C6Z4"/>
<evidence type="ECO:0000313" key="2">
    <source>
        <dbReference type="EMBL" id="GET22463.1"/>
    </source>
</evidence>
<dbReference type="SUPFAM" id="SSF55298">
    <property type="entry name" value="YjgF-like"/>
    <property type="match status" value="1"/>
</dbReference>
<dbReference type="RefSeq" id="WP_106543599.1">
    <property type="nucleotide sequence ID" value="NZ_BLAU01000001.1"/>
</dbReference>
<dbReference type="PANTHER" id="PTHR43760:SF1">
    <property type="entry name" value="ENDORIBONUCLEASE L-PSP_CHORISMATE MUTASE-LIKE DOMAIN-CONTAINING PROTEIN"/>
    <property type="match status" value="1"/>
</dbReference>